<dbReference type="EC" id="4.1.1.81" evidence="4"/>
<evidence type="ECO:0000313" key="12">
    <source>
        <dbReference type="Proteomes" id="UP001589833"/>
    </source>
</evidence>
<keyword evidence="7 11" id="KW-0456">Lyase</keyword>
<evidence type="ECO:0000256" key="7">
    <source>
        <dbReference type="ARBA" id="ARBA00023239"/>
    </source>
</evidence>
<gene>
    <name evidence="11" type="primary">cobD</name>
    <name evidence="11" type="ORF">ACFFH4_12250</name>
</gene>
<comment type="cofactor">
    <cofactor evidence="1">
        <name>pyridoxal 5'-phosphate</name>
        <dbReference type="ChEBI" id="CHEBI:597326"/>
    </cofactor>
</comment>
<evidence type="ECO:0000256" key="1">
    <source>
        <dbReference type="ARBA" id="ARBA00001933"/>
    </source>
</evidence>
<proteinExistence type="predicted"/>
<dbReference type="Pfam" id="PF00155">
    <property type="entry name" value="Aminotran_1_2"/>
    <property type="match status" value="1"/>
</dbReference>
<evidence type="ECO:0000256" key="5">
    <source>
        <dbReference type="ARBA" id="ARBA00022573"/>
    </source>
</evidence>
<evidence type="ECO:0000256" key="2">
    <source>
        <dbReference type="ARBA" id="ARBA00003444"/>
    </source>
</evidence>
<evidence type="ECO:0000259" key="10">
    <source>
        <dbReference type="Pfam" id="PF00155"/>
    </source>
</evidence>
<sequence length="357" mass="40405">MFLPNHGANPKQLIEALGKQIPNDLIDFSENTNPYGPPSAVIQFLNTDFTKTMTNYPDPHVTELTSKLAQFTMIPTKNILVGNGAAELIFLLANFFQGKRVAIVEPAFSEYRDACEAFECNVTSIVLSSPWHLDVNMVLSSISDIDVLFLCSPNNPTGVSYHKEEIIHLIEAAEKQGVYVVLDEAFYDFTEADCGLHQLVNRFSTLVIIRSLTKMFAIAGIRLGYLLANSDLITKLRIRQPTWSVNGIAQQVGLSLLKEDAFVEQTLLNIHQERRRVTSVLNDLDFFVSDSVVNFYLLAERDRKDLMPLLVFLLEKGIIARHTYNFNGLDGRYLRLAVKTRENNDQLMDALAMWRKR</sequence>
<organism evidence="11 12">
    <name type="scientific">Halalkalibacter alkalisediminis</name>
    <dbReference type="NCBI Taxonomy" id="935616"/>
    <lineage>
        <taxon>Bacteria</taxon>
        <taxon>Bacillati</taxon>
        <taxon>Bacillota</taxon>
        <taxon>Bacilli</taxon>
        <taxon>Bacillales</taxon>
        <taxon>Bacillaceae</taxon>
        <taxon>Halalkalibacter</taxon>
    </lineage>
</organism>
<protein>
    <recommendedName>
        <fullName evidence="4">threonine-phosphate decarboxylase</fullName>
        <ecNumber evidence="4">4.1.1.81</ecNumber>
    </recommendedName>
    <alternativeName>
        <fullName evidence="8">L-threonine-O-3-phosphate decarboxylase</fullName>
    </alternativeName>
</protein>
<dbReference type="InterPro" id="IPR005860">
    <property type="entry name" value="CobD"/>
</dbReference>
<comment type="function">
    <text evidence="2">Decarboxylates L-threonine-O-3-phosphate to yield (R)-1-amino-2-propanol O-2-phosphate, the precursor for the linkage between the nucleotide loop and the corrin ring in cobalamin.</text>
</comment>
<dbReference type="PANTHER" id="PTHR42885:SF1">
    <property type="entry name" value="THREONINE-PHOSPHATE DECARBOXYLASE"/>
    <property type="match status" value="1"/>
</dbReference>
<dbReference type="NCBIfam" id="TIGR01140">
    <property type="entry name" value="L_thr_O3P_dcar"/>
    <property type="match status" value="1"/>
</dbReference>
<dbReference type="RefSeq" id="WP_273840844.1">
    <property type="nucleotide sequence ID" value="NZ_JAQQWT010000002.1"/>
</dbReference>
<evidence type="ECO:0000256" key="6">
    <source>
        <dbReference type="ARBA" id="ARBA00022898"/>
    </source>
</evidence>
<evidence type="ECO:0000256" key="4">
    <source>
        <dbReference type="ARBA" id="ARBA00012285"/>
    </source>
</evidence>
<dbReference type="PANTHER" id="PTHR42885">
    <property type="entry name" value="HISTIDINOL-PHOSPHATE AMINOTRANSFERASE-RELATED"/>
    <property type="match status" value="1"/>
</dbReference>
<evidence type="ECO:0000256" key="9">
    <source>
        <dbReference type="ARBA" id="ARBA00048531"/>
    </source>
</evidence>
<dbReference type="CDD" id="cd00609">
    <property type="entry name" value="AAT_like"/>
    <property type="match status" value="1"/>
</dbReference>
<dbReference type="GO" id="GO:0048472">
    <property type="term" value="F:threonine-phosphate decarboxylase activity"/>
    <property type="evidence" value="ECO:0007669"/>
    <property type="project" value="UniProtKB-EC"/>
</dbReference>
<dbReference type="InterPro" id="IPR015422">
    <property type="entry name" value="PyrdxlP-dep_Trfase_small"/>
</dbReference>
<keyword evidence="5" id="KW-0169">Cobalamin biosynthesis</keyword>
<dbReference type="InterPro" id="IPR004838">
    <property type="entry name" value="NHTrfase_class1_PyrdxlP-BS"/>
</dbReference>
<dbReference type="PROSITE" id="PS00105">
    <property type="entry name" value="AA_TRANSFER_CLASS_1"/>
    <property type="match status" value="1"/>
</dbReference>
<comment type="catalytic activity">
    <reaction evidence="9">
        <text>O-phospho-L-threonine + H(+) = (R)-1-aminopropan-2-yl phosphate + CO2</text>
        <dbReference type="Rhea" id="RHEA:11492"/>
        <dbReference type="ChEBI" id="CHEBI:15378"/>
        <dbReference type="ChEBI" id="CHEBI:16526"/>
        <dbReference type="ChEBI" id="CHEBI:58563"/>
        <dbReference type="ChEBI" id="CHEBI:58675"/>
        <dbReference type="EC" id="4.1.1.81"/>
    </reaction>
</comment>
<name>A0ABV6NGN5_9BACI</name>
<reference evidence="11 12" key="1">
    <citation type="submission" date="2024-09" db="EMBL/GenBank/DDBJ databases">
        <authorList>
            <person name="Sun Q."/>
            <person name="Mori K."/>
        </authorList>
    </citation>
    <scope>NUCLEOTIDE SEQUENCE [LARGE SCALE GENOMIC DNA]</scope>
    <source>
        <strain evidence="11 12">NCAIM B.02301</strain>
    </source>
</reference>
<dbReference type="InterPro" id="IPR004839">
    <property type="entry name" value="Aminotransferase_I/II_large"/>
</dbReference>
<dbReference type="InterPro" id="IPR015424">
    <property type="entry name" value="PyrdxlP-dep_Trfase"/>
</dbReference>
<accession>A0ABV6NGN5</accession>
<dbReference type="Proteomes" id="UP001589833">
    <property type="component" value="Unassembled WGS sequence"/>
</dbReference>
<evidence type="ECO:0000256" key="8">
    <source>
        <dbReference type="ARBA" id="ARBA00029996"/>
    </source>
</evidence>
<dbReference type="InterPro" id="IPR015421">
    <property type="entry name" value="PyrdxlP-dep_Trfase_major"/>
</dbReference>
<dbReference type="EMBL" id="JBHLTR010000017">
    <property type="protein sequence ID" value="MFC0559821.1"/>
    <property type="molecule type" value="Genomic_DNA"/>
</dbReference>
<dbReference type="SUPFAM" id="SSF53383">
    <property type="entry name" value="PLP-dependent transferases"/>
    <property type="match status" value="1"/>
</dbReference>
<dbReference type="Gene3D" id="3.40.640.10">
    <property type="entry name" value="Type I PLP-dependent aspartate aminotransferase-like (Major domain)"/>
    <property type="match status" value="1"/>
</dbReference>
<keyword evidence="12" id="KW-1185">Reference proteome</keyword>
<evidence type="ECO:0000256" key="3">
    <source>
        <dbReference type="ARBA" id="ARBA00004953"/>
    </source>
</evidence>
<keyword evidence="6" id="KW-0663">Pyridoxal phosphate</keyword>
<dbReference type="Gene3D" id="3.90.1150.10">
    <property type="entry name" value="Aspartate Aminotransferase, domain 1"/>
    <property type="match status" value="1"/>
</dbReference>
<feature type="domain" description="Aminotransferase class I/classII large" evidence="10">
    <location>
        <begin position="24"/>
        <end position="351"/>
    </location>
</feature>
<comment type="caution">
    <text evidence="11">The sequence shown here is derived from an EMBL/GenBank/DDBJ whole genome shotgun (WGS) entry which is preliminary data.</text>
</comment>
<evidence type="ECO:0000313" key="11">
    <source>
        <dbReference type="EMBL" id="MFC0559821.1"/>
    </source>
</evidence>
<comment type="pathway">
    <text evidence="3">Cofactor biosynthesis; adenosylcobalamin biosynthesis.</text>
</comment>